<accession>A0A858Q802</accession>
<evidence type="ECO:0000256" key="1">
    <source>
        <dbReference type="SAM" id="SignalP"/>
    </source>
</evidence>
<dbReference type="EMBL" id="CP046565">
    <property type="protein sequence ID" value="QJD29836.1"/>
    <property type="molecule type" value="Genomic_DNA"/>
</dbReference>
<sequence length="188" mass="19798">MPTSLPPTSGLLTVLVLAFSVLGIGGAHAAACQGGASTAVKLKGAVKNPASYTLDDLRNFKLDPAKDYQPTTVTITFNTSKGPVTATYTGVPLIDLLTVANVKVDKNQKNDILRKYVVARATDCYEVVVALGEVLANFEAKQVLVAYQDGEGQPLPESDGMARLVMPGDKAGGRNVFHLSQLIVRSAP</sequence>
<feature type="chain" id="PRO_5032926175" evidence="1">
    <location>
        <begin position="30"/>
        <end position="188"/>
    </location>
</feature>
<gene>
    <name evidence="3" type="ORF">GNH96_07530</name>
</gene>
<evidence type="ECO:0000313" key="4">
    <source>
        <dbReference type="Proteomes" id="UP000503004"/>
    </source>
</evidence>
<feature type="signal peptide" evidence="1">
    <location>
        <begin position="1"/>
        <end position="29"/>
    </location>
</feature>
<dbReference type="Gene3D" id="3.90.420.10">
    <property type="entry name" value="Oxidoreductase, molybdopterin-binding domain"/>
    <property type="match status" value="1"/>
</dbReference>
<dbReference type="InterPro" id="IPR036374">
    <property type="entry name" value="OxRdtase_Mopterin-bd_sf"/>
</dbReference>
<protein>
    <submittedName>
        <fullName evidence="3">Molybdopterin-dependent oxidoreductase</fullName>
    </submittedName>
</protein>
<evidence type="ECO:0000313" key="3">
    <source>
        <dbReference type="EMBL" id="QJD29836.1"/>
    </source>
</evidence>
<keyword evidence="1" id="KW-0732">Signal</keyword>
<dbReference type="InterPro" id="IPR000572">
    <property type="entry name" value="OxRdtase_Mopterin-bd_dom"/>
</dbReference>
<dbReference type="RefSeq" id="WP_169603117.1">
    <property type="nucleotide sequence ID" value="NZ_CP046565.1"/>
</dbReference>
<name>A0A858Q802_9GAMM</name>
<dbReference type="AlphaFoldDB" id="A0A858Q802"/>
<dbReference type="SUPFAM" id="SSF56524">
    <property type="entry name" value="Oxidoreductase molybdopterin-binding domain"/>
    <property type="match status" value="1"/>
</dbReference>
<reference evidence="4" key="1">
    <citation type="submission" date="2019-12" db="EMBL/GenBank/DDBJ databases">
        <authorList>
            <person name="Awala S.I."/>
            <person name="Rhee S.K."/>
        </authorList>
    </citation>
    <scope>NUCLEOTIDE SEQUENCE [LARGE SCALE GENOMIC DNA]</scope>
    <source>
        <strain evidence="4">IM1</strain>
    </source>
</reference>
<proteinExistence type="predicted"/>
<dbReference type="Proteomes" id="UP000503004">
    <property type="component" value="Chromosome"/>
</dbReference>
<dbReference type="KEGG" id="metu:GNH96_07530"/>
<dbReference type="Pfam" id="PF00174">
    <property type="entry name" value="Oxidored_molyb"/>
    <property type="match status" value="1"/>
</dbReference>
<organism evidence="3 4">
    <name type="scientific">Methylococcus geothermalis</name>
    <dbReference type="NCBI Taxonomy" id="2681310"/>
    <lineage>
        <taxon>Bacteria</taxon>
        <taxon>Pseudomonadati</taxon>
        <taxon>Pseudomonadota</taxon>
        <taxon>Gammaproteobacteria</taxon>
        <taxon>Methylococcales</taxon>
        <taxon>Methylococcaceae</taxon>
        <taxon>Methylococcus</taxon>
    </lineage>
</organism>
<keyword evidence="4" id="KW-1185">Reference proteome</keyword>
<evidence type="ECO:0000259" key="2">
    <source>
        <dbReference type="Pfam" id="PF00174"/>
    </source>
</evidence>
<feature type="domain" description="Oxidoreductase molybdopterin-binding" evidence="2">
    <location>
        <begin position="40"/>
        <end position="186"/>
    </location>
</feature>